<evidence type="ECO:0000256" key="3">
    <source>
        <dbReference type="ARBA" id="ARBA00022448"/>
    </source>
</evidence>
<evidence type="ECO:0000256" key="9">
    <source>
        <dbReference type="SAM" id="Phobius"/>
    </source>
</evidence>
<feature type="compositionally biased region" description="Basic and acidic residues" evidence="8">
    <location>
        <begin position="187"/>
        <end position="202"/>
    </location>
</feature>
<dbReference type="InterPro" id="IPR036837">
    <property type="entry name" value="Cation_efflux_CTD_sf"/>
</dbReference>
<dbReference type="RefSeq" id="XP_018986723.1">
    <property type="nucleotide sequence ID" value="XM_019128412.1"/>
</dbReference>
<keyword evidence="4 9" id="KW-0812">Transmembrane</keyword>
<keyword evidence="7 9" id="KW-0472">Membrane</keyword>
<dbReference type="Gene3D" id="1.20.1510.10">
    <property type="entry name" value="Cation efflux protein transmembrane domain"/>
    <property type="match status" value="1"/>
</dbReference>
<feature type="transmembrane region" description="Helical" evidence="9">
    <location>
        <begin position="111"/>
        <end position="131"/>
    </location>
</feature>
<evidence type="ECO:0008006" key="14">
    <source>
        <dbReference type="Google" id="ProtNLM"/>
    </source>
</evidence>
<dbReference type="EMBL" id="KV454428">
    <property type="protein sequence ID" value="ODQ81395.1"/>
    <property type="molecule type" value="Genomic_DNA"/>
</dbReference>
<dbReference type="SUPFAM" id="SSF161111">
    <property type="entry name" value="Cation efflux protein transmembrane domain-like"/>
    <property type="match status" value="1"/>
</dbReference>
<reference evidence="13" key="1">
    <citation type="submission" date="2016-05" db="EMBL/GenBank/DDBJ databases">
        <title>Comparative genomics of biotechnologically important yeasts.</title>
        <authorList>
            <consortium name="DOE Joint Genome Institute"/>
            <person name="Riley R."/>
            <person name="Haridas S."/>
            <person name="Wolfe K.H."/>
            <person name="Lopes M.R."/>
            <person name="Hittinger C.T."/>
            <person name="Goker M."/>
            <person name="Salamov A."/>
            <person name="Wisecaver J."/>
            <person name="Long T.M."/>
            <person name="Aerts A.L."/>
            <person name="Barry K."/>
            <person name="Choi C."/>
            <person name="Clum A."/>
            <person name="Coughlan A.Y."/>
            <person name="Deshpande S."/>
            <person name="Douglass A.P."/>
            <person name="Hanson S.J."/>
            <person name="Klenk H.-P."/>
            <person name="Labutti K."/>
            <person name="Lapidus A."/>
            <person name="Lindquist E."/>
            <person name="Lipzen A."/>
            <person name="Meier-Kolthoff J.P."/>
            <person name="Ohm R.A."/>
            <person name="Otillar R.P."/>
            <person name="Pangilinan J."/>
            <person name="Peng Y."/>
            <person name="Rokas A."/>
            <person name="Rosa C.A."/>
            <person name="Scheuner C."/>
            <person name="Sibirny A.A."/>
            <person name="Slot J.C."/>
            <person name="Stielow J.B."/>
            <person name="Sun H."/>
            <person name="Kurtzman C.P."/>
            <person name="Blackwell M."/>
            <person name="Grigoriev I.V."/>
            <person name="Jeffries T.W."/>
        </authorList>
    </citation>
    <scope>NUCLEOTIDE SEQUENCE [LARGE SCALE GENOMIC DNA]</scope>
    <source>
        <strain evidence="13">NRRL Y-12698</strain>
    </source>
</reference>
<feature type="transmembrane region" description="Helical" evidence="9">
    <location>
        <begin position="7"/>
        <end position="27"/>
    </location>
</feature>
<sequence length="413" mass="45032">MKGKEIRIVTLLVIDTFFFFLEAIIGYSVNSLALIADSFHMLNDIISLIIALWAVNVSKSRGPDAKYTYGWQRAEILGALMNAVFLLALCFTIFIEVIQRFISPPEITNPKLILVVGTAGLISNIVGLFLFHDSGHSHSHGGLSGGHSHGHDAESLESPDGSSVADIMPQAVVAKVLDEHSALLSEHEHGHSHSHGSSHDSEPAPAKPKKKKSLNMEGVFLHVLGDALGNVGVIVTAIFIWKTDYTWKFYSDPLVSLFITIIIFSSALPLCKATSRILLQASPSHISADKIIERILRIDGIVSVHDFHLWMLNESKTIASLHVELESGNAYSSPASFMDITKQIRTLLHEYGIHTATVQPEYNDALVQQVIGISSNPSRENSTSNLGVYGSTNQESCFIDNAAGCDPRSCIPE</sequence>
<evidence type="ECO:0000313" key="13">
    <source>
        <dbReference type="Proteomes" id="UP000094336"/>
    </source>
</evidence>
<feature type="domain" description="Cation efflux protein transmembrane" evidence="10">
    <location>
        <begin position="11"/>
        <end position="279"/>
    </location>
</feature>
<comment type="similarity">
    <text evidence="2">Belongs to the cation diffusion facilitator (CDF) transporter (TC 2.A.4) family. SLC30A subfamily.</text>
</comment>
<keyword evidence="5" id="KW-0862">Zinc</keyword>
<organism evidence="12 13">
    <name type="scientific">Babjeviella inositovora NRRL Y-12698</name>
    <dbReference type="NCBI Taxonomy" id="984486"/>
    <lineage>
        <taxon>Eukaryota</taxon>
        <taxon>Fungi</taxon>
        <taxon>Dikarya</taxon>
        <taxon>Ascomycota</taxon>
        <taxon>Saccharomycotina</taxon>
        <taxon>Pichiomycetes</taxon>
        <taxon>Serinales incertae sedis</taxon>
        <taxon>Babjeviella</taxon>
    </lineage>
</organism>
<accession>A0A1E3QUM6</accession>
<name>A0A1E3QUM6_9ASCO</name>
<dbReference type="GeneID" id="30146265"/>
<dbReference type="Pfam" id="PF01545">
    <property type="entry name" value="Cation_efflux"/>
    <property type="match status" value="1"/>
</dbReference>
<feature type="domain" description="Cation efflux protein cytoplasmic" evidence="11">
    <location>
        <begin position="283"/>
        <end position="361"/>
    </location>
</feature>
<dbReference type="AlphaFoldDB" id="A0A1E3QUM6"/>
<feature type="transmembrane region" description="Helical" evidence="9">
    <location>
        <begin position="253"/>
        <end position="271"/>
    </location>
</feature>
<dbReference type="STRING" id="984486.A0A1E3QUM6"/>
<dbReference type="GO" id="GO:0005385">
    <property type="term" value="F:zinc ion transmembrane transporter activity"/>
    <property type="evidence" value="ECO:0007669"/>
    <property type="project" value="TreeGrafter"/>
</dbReference>
<keyword evidence="3" id="KW-0813">Transport</keyword>
<protein>
    <recommendedName>
        <fullName evidence="14">Cation efflux protein cytoplasmic domain-containing protein</fullName>
    </recommendedName>
</protein>
<dbReference type="PANTHER" id="PTHR45820:SF4">
    <property type="entry name" value="ZINC TRANSPORTER 63C, ISOFORM F"/>
    <property type="match status" value="1"/>
</dbReference>
<evidence type="ECO:0000256" key="7">
    <source>
        <dbReference type="ARBA" id="ARBA00023136"/>
    </source>
</evidence>
<proteinExistence type="inferred from homology"/>
<dbReference type="Pfam" id="PF16916">
    <property type="entry name" value="ZT_dimer"/>
    <property type="match status" value="1"/>
</dbReference>
<evidence type="ECO:0000256" key="4">
    <source>
        <dbReference type="ARBA" id="ARBA00022692"/>
    </source>
</evidence>
<dbReference type="GO" id="GO:0006882">
    <property type="term" value="P:intracellular zinc ion homeostasis"/>
    <property type="evidence" value="ECO:0007669"/>
    <property type="project" value="TreeGrafter"/>
</dbReference>
<feature type="transmembrane region" description="Helical" evidence="9">
    <location>
        <begin position="219"/>
        <end position="241"/>
    </location>
</feature>
<dbReference type="Proteomes" id="UP000094336">
    <property type="component" value="Unassembled WGS sequence"/>
</dbReference>
<dbReference type="OrthoDB" id="9944568at2759"/>
<dbReference type="InterPro" id="IPR002524">
    <property type="entry name" value="Cation_efflux"/>
</dbReference>
<feature type="region of interest" description="Disordered" evidence="8">
    <location>
        <begin position="187"/>
        <end position="210"/>
    </location>
</feature>
<dbReference type="InterPro" id="IPR027469">
    <property type="entry name" value="Cation_efflux_TMD_sf"/>
</dbReference>
<comment type="subcellular location">
    <subcellularLocation>
        <location evidence="1">Membrane</location>
        <topology evidence="1">Multi-pass membrane protein</topology>
    </subcellularLocation>
</comment>
<evidence type="ECO:0000256" key="1">
    <source>
        <dbReference type="ARBA" id="ARBA00004141"/>
    </source>
</evidence>
<evidence type="ECO:0000259" key="11">
    <source>
        <dbReference type="Pfam" id="PF16916"/>
    </source>
</evidence>
<keyword evidence="6 9" id="KW-1133">Transmembrane helix</keyword>
<dbReference type="NCBIfam" id="TIGR01297">
    <property type="entry name" value="CDF"/>
    <property type="match status" value="1"/>
</dbReference>
<dbReference type="SUPFAM" id="SSF160240">
    <property type="entry name" value="Cation efflux protein cytoplasmic domain-like"/>
    <property type="match status" value="1"/>
</dbReference>
<evidence type="ECO:0000256" key="6">
    <source>
        <dbReference type="ARBA" id="ARBA00022989"/>
    </source>
</evidence>
<gene>
    <name evidence="12" type="ORF">BABINDRAFT_160735</name>
</gene>
<evidence type="ECO:0000256" key="5">
    <source>
        <dbReference type="ARBA" id="ARBA00022833"/>
    </source>
</evidence>
<dbReference type="PANTHER" id="PTHR45820">
    <property type="entry name" value="FI23527P1"/>
    <property type="match status" value="1"/>
</dbReference>
<evidence type="ECO:0000256" key="2">
    <source>
        <dbReference type="ARBA" id="ARBA00008873"/>
    </source>
</evidence>
<feature type="transmembrane region" description="Helical" evidence="9">
    <location>
        <begin position="76"/>
        <end position="99"/>
    </location>
</feature>
<feature type="region of interest" description="Disordered" evidence="8">
    <location>
        <begin position="140"/>
        <end position="162"/>
    </location>
</feature>
<dbReference type="GO" id="GO:0000329">
    <property type="term" value="C:fungal-type vacuole membrane"/>
    <property type="evidence" value="ECO:0007669"/>
    <property type="project" value="TreeGrafter"/>
</dbReference>
<dbReference type="InterPro" id="IPR058533">
    <property type="entry name" value="Cation_efflux_TM"/>
</dbReference>
<evidence type="ECO:0000256" key="8">
    <source>
        <dbReference type="SAM" id="MobiDB-lite"/>
    </source>
</evidence>
<evidence type="ECO:0000313" key="12">
    <source>
        <dbReference type="EMBL" id="ODQ81395.1"/>
    </source>
</evidence>
<keyword evidence="13" id="KW-1185">Reference proteome</keyword>
<dbReference type="InterPro" id="IPR027470">
    <property type="entry name" value="Cation_efflux_CTD"/>
</dbReference>
<feature type="transmembrane region" description="Helical" evidence="9">
    <location>
        <begin position="33"/>
        <end position="55"/>
    </location>
</feature>
<evidence type="ECO:0000259" key="10">
    <source>
        <dbReference type="Pfam" id="PF01545"/>
    </source>
</evidence>